<evidence type="ECO:0000256" key="1">
    <source>
        <dbReference type="ARBA" id="ARBA00022723"/>
    </source>
</evidence>
<dbReference type="OrthoDB" id="9808559at2"/>
<reference evidence="6 7" key="1">
    <citation type="submission" date="2016-03" db="EMBL/GenBank/DDBJ databases">
        <title>Chemosynthetic sulphur-oxidizing symbionts of marine invertebrate animals are capable of nitrogen fixation.</title>
        <authorList>
            <person name="Petersen J.M."/>
            <person name="Kemper A."/>
            <person name="Gruber-Vodicka H."/>
            <person name="Cardini U."/>
            <person name="Geest Mvander."/>
            <person name="Kleiner M."/>
            <person name="Bulgheresi S."/>
            <person name="Fussmann M."/>
            <person name="Herbold C."/>
            <person name="Seah B.K.B."/>
            <person name="Antony C.Paul."/>
            <person name="Liu D."/>
            <person name="Belitz A."/>
            <person name="Weber M."/>
        </authorList>
    </citation>
    <scope>NUCLEOTIDE SEQUENCE [LARGE SCALE GENOMIC DNA]</scope>
    <source>
        <strain evidence="6">G_D</strain>
    </source>
</reference>
<dbReference type="InterPro" id="IPR017896">
    <property type="entry name" value="4Fe4S_Fe-S-bd"/>
</dbReference>
<feature type="region of interest" description="Disordered" evidence="4">
    <location>
        <begin position="1"/>
        <end position="20"/>
    </location>
</feature>
<dbReference type="PANTHER" id="PTHR42783:SF3">
    <property type="entry name" value="GLUTAMATE SYNTHASE [NADPH] SMALL CHAIN-RELATED"/>
    <property type="match status" value="1"/>
</dbReference>
<organism evidence="6 7">
    <name type="scientific">Candidatus Thiodiazotropha endoloripes</name>
    <dbReference type="NCBI Taxonomy" id="1818881"/>
    <lineage>
        <taxon>Bacteria</taxon>
        <taxon>Pseudomonadati</taxon>
        <taxon>Pseudomonadota</taxon>
        <taxon>Gammaproteobacteria</taxon>
        <taxon>Chromatiales</taxon>
        <taxon>Sedimenticolaceae</taxon>
        <taxon>Candidatus Thiodiazotropha</taxon>
    </lineage>
</organism>
<feature type="domain" description="4Fe-4S ferredoxin-type" evidence="5">
    <location>
        <begin position="612"/>
        <end position="641"/>
    </location>
</feature>
<dbReference type="Gene3D" id="3.30.70.20">
    <property type="match status" value="1"/>
</dbReference>
<evidence type="ECO:0000256" key="4">
    <source>
        <dbReference type="SAM" id="MobiDB-lite"/>
    </source>
</evidence>
<dbReference type="Gene3D" id="3.50.50.60">
    <property type="entry name" value="FAD/NAD(P)-binding domain"/>
    <property type="match status" value="2"/>
</dbReference>
<dbReference type="PROSITE" id="PS51379">
    <property type="entry name" value="4FE4S_FER_2"/>
    <property type="match status" value="1"/>
</dbReference>
<gene>
    <name evidence="6" type="ORF">A3196_00590</name>
</gene>
<dbReference type="NCBIfam" id="NF009410">
    <property type="entry name" value="PRK12771.1"/>
    <property type="match status" value="1"/>
</dbReference>
<dbReference type="AlphaFoldDB" id="A0A1E2ULE5"/>
<evidence type="ECO:0000313" key="6">
    <source>
        <dbReference type="EMBL" id="ODB95382.1"/>
    </source>
</evidence>
<dbReference type="STRING" id="1818881.A3196_00590"/>
<dbReference type="Pfam" id="PF14691">
    <property type="entry name" value="Fer4_20"/>
    <property type="match status" value="1"/>
</dbReference>
<dbReference type="InterPro" id="IPR036188">
    <property type="entry name" value="FAD/NAD-bd_sf"/>
</dbReference>
<name>A0A1E2ULE5_9GAMM</name>
<dbReference type="InterPro" id="IPR023753">
    <property type="entry name" value="FAD/NAD-binding_dom"/>
</dbReference>
<dbReference type="Pfam" id="PF12838">
    <property type="entry name" value="Fer4_7"/>
    <property type="match status" value="1"/>
</dbReference>
<dbReference type="EMBL" id="LVJZ01000003">
    <property type="protein sequence ID" value="ODB95382.1"/>
    <property type="molecule type" value="Genomic_DNA"/>
</dbReference>
<dbReference type="GO" id="GO:0016491">
    <property type="term" value="F:oxidoreductase activity"/>
    <property type="evidence" value="ECO:0007669"/>
    <property type="project" value="InterPro"/>
</dbReference>
<keyword evidence="1" id="KW-0479">Metal-binding</keyword>
<comment type="caution">
    <text evidence="6">The sequence shown here is derived from an EMBL/GenBank/DDBJ whole genome shotgun (WGS) entry which is preliminary data.</text>
</comment>
<dbReference type="InterPro" id="IPR028261">
    <property type="entry name" value="DPD_II"/>
</dbReference>
<evidence type="ECO:0000256" key="3">
    <source>
        <dbReference type="ARBA" id="ARBA00023014"/>
    </source>
</evidence>
<dbReference type="PANTHER" id="PTHR42783">
    <property type="entry name" value="GLUTAMATE SYNTHASE [NADPH] SMALL CHAIN"/>
    <property type="match status" value="1"/>
</dbReference>
<dbReference type="InterPro" id="IPR009051">
    <property type="entry name" value="Helical_ferredxn"/>
</dbReference>
<protein>
    <submittedName>
        <fullName evidence="6">Glutamate synthase</fullName>
    </submittedName>
</protein>
<evidence type="ECO:0000313" key="7">
    <source>
        <dbReference type="Proteomes" id="UP000094849"/>
    </source>
</evidence>
<feature type="compositionally biased region" description="Basic and acidic residues" evidence="4">
    <location>
        <begin position="1"/>
        <end position="13"/>
    </location>
</feature>
<accession>A0A1E2ULE5</accession>
<keyword evidence="2" id="KW-0408">Iron</keyword>
<evidence type="ECO:0000259" key="5">
    <source>
        <dbReference type="PROSITE" id="PS51379"/>
    </source>
</evidence>
<evidence type="ECO:0000256" key="2">
    <source>
        <dbReference type="ARBA" id="ARBA00023004"/>
    </source>
</evidence>
<dbReference type="GO" id="GO:0051536">
    <property type="term" value="F:iron-sulfur cluster binding"/>
    <property type="evidence" value="ECO:0007669"/>
    <property type="project" value="UniProtKB-KW"/>
</dbReference>
<dbReference type="SUPFAM" id="SSF51971">
    <property type="entry name" value="Nucleotide-binding domain"/>
    <property type="match status" value="1"/>
</dbReference>
<dbReference type="InterPro" id="IPR017900">
    <property type="entry name" value="4Fe4S_Fe_S_CS"/>
</dbReference>
<dbReference type="GO" id="GO:0046872">
    <property type="term" value="F:metal ion binding"/>
    <property type="evidence" value="ECO:0007669"/>
    <property type="project" value="UniProtKB-KW"/>
</dbReference>
<dbReference type="Proteomes" id="UP000094849">
    <property type="component" value="Unassembled WGS sequence"/>
</dbReference>
<dbReference type="Gene3D" id="1.10.1060.10">
    <property type="entry name" value="Alpha-helical ferredoxin"/>
    <property type="match status" value="1"/>
</dbReference>
<dbReference type="RefSeq" id="WP_069003883.1">
    <property type="nucleotide sequence ID" value="NZ_LVJX01000004.1"/>
</dbReference>
<dbReference type="PROSITE" id="PS00198">
    <property type="entry name" value="4FE4S_FER_1"/>
    <property type="match status" value="1"/>
</dbReference>
<dbReference type="Pfam" id="PF07992">
    <property type="entry name" value="Pyr_redox_2"/>
    <property type="match status" value="1"/>
</dbReference>
<dbReference type="SUPFAM" id="SSF54862">
    <property type="entry name" value="4Fe-4S ferredoxins"/>
    <property type="match status" value="1"/>
</dbReference>
<keyword evidence="3" id="KW-0411">Iron-sulfur</keyword>
<dbReference type="PRINTS" id="PR00419">
    <property type="entry name" value="ADXRDTASE"/>
</dbReference>
<keyword evidence="7" id="KW-1185">Reference proteome</keyword>
<proteinExistence type="predicted"/>
<sequence>MSDTDPTYRRYSDGDNEPYDWNSDVINQGESYLCPTYIQRTPPCQNACPSGHDIRGWLSIVRGLDKPQADKPWQQYAFERMTQANPFPSIMGRVCPAPCQGGCNRNSLDGFVGINSIEQYIGDWARENNLAFDKPEAESGKRVAIIGGGPAGLAAALFLRRLGHNSTIFEAHDALGGQMVFGIPGYRIPRDVLEDEIQRILDLGGIEVQLNTRVGDNVKVETLEHDYDAIFWSVGTVIGKLLRVEGGEAPNCIDGMTFLRSFNDGSLKYLDGRILVIGGGDTAMDVAAVAKRIGEVAELDHPERPEAVFDGSGSQPEDRAALRTDSDCWLVYRRPIEKAPCTKHELEACITEGVEIHDSLAPLEVILDEQGRASALKVQPVDWSSGKMEPNGEPFEIECALIVAATGQTGDYDGIDGIANEWNQIDADRTMQVKGKQGHFVAGDAIDPHLLTTAIGQASVAVQGIDKYLSGVSLDDRPKVEGHHFDLLQELDEKSLSPDEYNHGSTWGTSSAKWSVHNFENRAEADVINTNALYTGHFDYEKVNAREEIDINVSNVLGSMIERFNGLTQDSAVSEAKRCMSCGFCFECDNCVIYCPQDAVTRVKKDERVMGRYVETDYAKCVGCHICKEVCPTGYIEMGLGQY</sequence>